<dbReference type="EMBL" id="MU842858">
    <property type="protein sequence ID" value="KAK2029885.1"/>
    <property type="molecule type" value="Genomic_DNA"/>
</dbReference>
<keyword evidence="4" id="KW-1185">Reference proteome</keyword>
<dbReference type="InterPro" id="IPR029226">
    <property type="entry name" value="Ecp2-like"/>
</dbReference>
<dbReference type="Pfam" id="PF14856">
    <property type="entry name" value="Hce2"/>
    <property type="match status" value="1"/>
</dbReference>
<comment type="caution">
    <text evidence="3">The sequence shown here is derived from an EMBL/GenBank/DDBJ whole genome shotgun (WGS) entry which is preliminary data.</text>
</comment>
<reference evidence="3" key="1">
    <citation type="submission" date="2021-06" db="EMBL/GenBank/DDBJ databases">
        <title>Comparative genomics, transcriptomics and evolutionary studies reveal genomic signatures of adaptation to plant cell wall in hemibiotrophic fungi.</title>
        <authorList>
            <consortium name="DOE Joint Genome Institute"/>
            <person name="Baroncelli R."/>
            <person name="Diaz J.F."/>
            <person name="Benocci T."/>
            <person name="Peng M."/>
            <person name="Battaglia E."/>
            <person name="Haridas S."/>
            <person name="Andreopoulos W."/>
            <person name="Labutti K."/>
            <person name="Pangilinan J."/>
            <person name="Floch G.L."/>
            <person name="Makela M.R."/>
            <person name="Henrissat B."/>
            <person name="Grigoriev I.V."/>
            <person name="Crouch J.A."/>
            <person name="De Vries R.P."/>
            <person name="Sukno S.A."/>
            <person name="Thon M.R."/>
        </authorList>
    </citation>
    <scope>NUCLEOTIDE SEQUENCE</scope>
    <source>
        <strain evidence="3">MAFF235873</strain>
    </source>
</reference>
<feature type="signal peptide" evidence="1">
    <location>
        <begin position="1"/>
        <end position="19"/>
    </location>
</feature>
<keyword evidence="1" id="KW-0732">Signal</keyword>
<proteinExistence type="predicted"/>
<dbReference type="AlphaFoldDB" id="A0AAD9HIT1"/>
<gene>
    <name evidence="3" type="ORF">LX32DRAFT_682208</name>
</gene>
<accession>A0AAD9HIT1</accession>
<name>A0AAD9HIT1_9PEZI</name>
<evidence type="ECO:0000259" key="2">
    <source>
        <dbReference type="Pfam" id="PF14856"/>
    </source>
</evidence>
<organism evidence="3 4">
    <name type="scientific">Colletotrichum zoysiae</name>
    <dbReference type="NCBI Taxonomy" id="1216348"/>
    <lineage>
        <taxon>Eukaryota</taxon>
        <taxon>Fungi</taxon>
        <taxon>Dikarya</taxon>
        <taxon>Ascomycota</taxon>
        <taxon>Pezizomycotina</taxon>
        <taxon>Sordariomycetes</taxon>
        <taxon>Hypocreomycetidae</taxon>
        <taxon>Glomerellales</taxon>
        <taxon>Glomerellaceae</taxon>
        <taxon>Colletotrichum</taxon>
        <taxon>Colletotrichum graminicola species complex</taxon>
    </lineage>
</organism>
<protein>
    <recommendedName>
        <fullName evidence="2">Ecp2 effector protein-like domain-containing protein</fullName>
    </recommendedName>
</protein>
<evidence type="ECO:0000313" key="4">
    <source>
        <dbReference type="Proteomes" id="UP001232148"/>
    </source>
</evidence>
<evidence type="ECO:0000313" key="3">
    <source>
        <dbReference type="EMBL" id="KAK2029885.1"/>
    </source>
</evidence>
<feature type="domain" description="Ecp2 effector protein-like" evidence="2">
    <location>
        <begin position="146"/>
        <end position="253"/>
    </location>
</feature>
<sequence length="309" mass="33924">MAIMTGFLTASIMTLVAISNPEPVPQGHGVVRDPACGSICAFSEPPFDNAICYEVKLDNGKCKAVFVNSEAGKLDFNTIDDAIYAGIDVKKSTQFDADESRGKDAFATIDTAKTDKIHEVTIGEGTTSPIAKRLFFDRSDMGQKVCDNESSVCYNRGQMARTQDCEELLLFWTKTHGKWVISDRDMAGRFWIELMASGSCVFAVGPPATGNQISPIKDKETSLGDLDIAGILMQSIPDCGKSGEMEVRGMIQCNAFDLVFWVVGKSSFHCCRFDKPPGRKHGLSVNIWKLGVLSRETRSKLWFEFITIG</sequence>
<feature type="chain" id="PRO_5041995708" description="Ecp2 effector protein-like domain-containing protein" evidence="1">
    <location>
        <begin position="20"/>
        <end position="309"/>
    </location>
</feature>
<evidence type="ECO:0000256" key="1">
    <source>
        <dbReference type="SAM" id="SignalP"/>
    </source>
</evidence>
<dbReference type="Proteomes" id="UP001232148">
    <property type="component" value="Unassembled WGS sequence"/>
</dbReference>